<evidence type="ECO:0000256" key="2">
    <source>
        <dbReference type="SAM" id="SignalP"/>
    </source>
</evidence>
<evidence type="ECO:0008006" key="5">
    <source>
        <dbReference type="Google" id="ProtNLM"/>
    </source>
</evidence>
<dbReference type="HOGENOM" id="CLU_2554758_0_0_4"/>
<protein>
    <recommendedName>
        <fullName evidence="5">Secreted protein</fullName>
    </recommendedName>
</protein>
<evidence type="ECO:0000313" key="4">
    <source>
        <dbReference type="Proteomes" id="UP000000626"/>
    </source>
</evidence>
<dbReference type="EMBL" id="AL157959">
    <property type="protein sequence ID" value="CAM08020.1"/>
    <property type="molecule type" value="Genomic_DNA"/>
</dbReference>
<sequence>MRPAALCFFTAFSPVFAGMGFVCDWRTTDKKVQGGIHKDLEKNTPNLYKTSPLHLFIGRSLSNAPPYLSENRTESSKKKQFR</sequence>
<feature type="signal peptide" evidence="2">
    <location>
        <begin position="1"/>
        <end position="17"/>
    </location>
</feature>
<feature type="compositionally biased region" description="Basic and acidic residues" evidence="1">
    <location>
        <begin position="71"/>
        <end position="82"/>
    </location>
</feature>
<evidence type="ECO:0000256" key="1">
    <source>
        <dbReference type="SAM" id="MobiDB-lite"/>
    </source>
</evidence>
<accession>A0A0U1RHW8</accession>
<keyword evidence="2" id="KW-0732">Signal</keyword>
<dbReference type="Proteomes" id="UP000000626">
    <property type="component" value="Chromosome"/>
</dbReference>
<evidence type="ECO:0000313" key="3">
    <source>
        <dbReference type="EMBL" id="CAM08020.1"/>
    </source>
</evidence>
<dbReference type="AlphaFoldDB" id="A0A0U1RHW8"/>
<name>A0A0U1RHW8_NEIMA</name>
<dbReference type="EnsemblBacteria" id="CAM08020">
    <property type="protein sequence ID" value="CAM08020"/>
    <property type="gene ID" value="NMA0773"/>
</dbReference>
<dbReference type="KEGG" id="nma:NMA0773"/>
<proteinExistence type="predicted"/>
<feature type="chain" id="PRO_5006714210" description="Secreted protein" evidence="2">
    <location>
        <begin position="18"/>
        <end position="82"/>
    </location>
</feature>
<reference evidence="3 4" key="1">
    <citation type="journal article" date="2000" name="Nature">
        <title>Complete DNA sequence of a serogroup A strain of Neisseria meningitidis Z2491.</title>
        <authorList>
            <person name="Parkhill J."/>
            <person name="Achtman M."/>
            <person name="James K.D."/>
            <person name="Bentley S.D."/>
            <person name="Churcher C."/>
            <person name="Klee S.R."/>
            <person name="Morelli G."/>
            <person name="Basham D."/>
            <person name="Brown D."/>
            <person name="Chillingworth T."/>
            <person name="Davies R.M."/>
            <person name="Davis P."/>
            <person name="Devlin K."/>
            <person name="Feltwell T."/>
            <person name="Hamlin N."/>
            <person name="Holroyd S."/>
            <person name="Jagels K."/>
            <person name="Leather S."/>
            <person name="Moule S."/>
            <person name="Mungall K."/>
            <person name="Quail M.A."/>
            <person name="Rajandream M.A."/>
            <person name="Rutherford K.M."/>
            <person name="Simmonds M."/>
            <person name="Skelton J."/>
            <person name="Whitehead S."/>
            <person name="Spratt B.G."/>
            <person name="Barrell B.G."/>
        </authorList>
    </citation>
    <scope>NUCLEOTIDE SEQUENCE [LARGE SCALE GENOMIC DNA]</scope>
    <source>
        <strain evidence="4">DSM 15465 / Z2491</strain>
    </source>
</reference>
<gene>
    <name evidence="3" type="ordered locus">NMA0773</name>
</gene>
<feature type="region of interest" description="Disordered" evidence="1">
    <location>
        <begin position="61"/>
        <end position="82"/>
    </location>
</feature>
<organism evidence="3 4">
    <name type="scientific">Neisseria meningitidis serogroup A / serotype 4A (strain DSM 15465 / Z2491)</name>
    <dbReference type="NCBI Taxonomy" id="122587"/>
    <lineage>
        <taxon>Bacteria</taxon>
        <taxon>Pseudomonadati</taxon>
        <taxon>Pseudomonadota</taxon>
        <taxon>Betaproteobacteria</taxon>
        <taxon>Neisseriales</taxon>
        <taxon>Neisseriaceae</taxon>
        <taxon>Neisseria</taxon>
    </lineage>
</organism>